<dbReference type="InterPro" id="IPR002893">
    <property type="entry name" value="Znf_MYND"/>
</dbReference>
<gene>
    <name evidence="6" type="ORF">D9611_014487</name>
</gene>
<protein>
    <recommendedName>
        <fullName evidence="5">MYND-type domain-containing protein</fullName>
    </recommendedName>
</protein>
<proteinExistence type="predicted"/>
<evidence type="ECO:0000256" key="1">
    <source>
        <dbReference type="ARBA" id="ARBA00022723"/>
    </source>
</evidence>
<sequence length="1209" mass="134556">MRATSWCPSISIPRVSSMSKLLYWPSRYYLYAIGNTSAVSVSMDLAPEGPADILLLGCGDPRNVLYTVFSEGPNNNRVLDFTCCDFEPAVLARNVLLLSLIADGHPDHLVWNVFYHFRLDSESHTLLIEQCKKLIELAESLESWRRSPYGESLRMATDYTVSEIKRHWELYVAMPDLPRHRRKSIDDEFTAVWKQTGMTTTAMRSLGPLYLEGAELLKDSLQIYWKTGTTFTDGKSIANAKILNPTFVYSLTGEGCSLHYATDPLTCFHLAPIFAAEKPSSYSFVVKSVRRQFAEWCAAYRRALSSPFSPIVRCFLGDATSVCHAIRVFDDTGSLHPGIPVAQWKTQLIKLNSWEYVESPHPAPTRFNAIHTSNLEDHIGLVNVVISAQPLLSPMPSSVMYTESLLFLGTDATKEFVDNMKADITVMGILLGLCPVDYICGYTTRSNMHDLMTVNRGFVKKEVKVFQYHQVVTWRSPQSGDAIATQMLSPPPSFDPQQLGNFFYDLYQSFFSLETTKNFLEANQQGGQKALAKAIGVSDVTVMYTRETFVLLLKLFKDRLQPSAWKWEQAVCIFEMHLLRTWSSAKKDAAGKVIPGNMETLHYQDLCGQLHRYGLYTANCLRPGRIIDLGPFAAWPSIPTLIRVVLLVPRSKLAVFEKSNPDRVGTPALHCGLRGQKNLNLFTSVHAAFGHVVSLGTKAEPRVRFDQDVAGRKGSSPLVVSFTVPSFSIFELEPLPNLSVEFYIRDTIAAQQNPTFKPLGQELIIFTAKLLDSSLVHILPEPTLPAKRSQPTQDLSLQGCNLSRPAQIGRVDQASMEFDADCEHIAALCIRLNLEDKTSIEAFSSEGGKATPSITQVSACIIRLTIGQRSQDIAYPFPINASDPRLRLARKSRYIEVILPPSRMIVANGMVCSSFPVIPHGTTLFPWSVHRVNLSCMPIVNLAAKGLEKWLNPHVGIMLSTRERAMLKKHADDVLTSLKDTIRAIIIGVAGTGGSARRTVFQLVLDGSSEGDTFFFMNGLRFDLGSHTVVCDGCVLTITDELLESASDDVQQAYKELLNREDMPAFSVSQREMEAWKQLLPSLVERCRSGWTHGPNCEYASQGSIPLSQAFRSDPLCRCGQAKDVDEMLGVDRWLPLAALSTRIAISPLFAVSYLEKIAKTRNGVGKECGMCNRKGGNMKACAACKKVCYCSVECQKKDWKSHKQTCQA</sequence>
<dbReference type="Pfam" id="PF14737">
    <property type="entry name" value="DUF4470"/>
    <property type="match status" value="1"/>
</dbReference>
<organism evidence="6 7">
    <name type="scientific">Ephemerocybe angulata</name>
    <dbReference type="NCBI Taxonomy" id="980116"/>
    <lineage>
        <taxon>Eukaryota</taxon>
        <taxon>Fungi</taxon>
        <taxon>Dikarya</taxon>
        <taxon>Basidiomycota</taxon>
        <taxon>Agaricomycotina</taxon>
        <taxon>Agaricomycetes</taxon>
        <taxon>Agaricomycetidae</taxon>
        <taxon>Agaricales</taxon>
        <taxon>Agaricineae</taxon>
        <taxon>Psathyrellaceae</taxon>
        <taxon>Ephemerocybe</taxon>
    </lineage>
</organism>
<dbReference type="Proteomes" id="UP000541558">
    <property type="component" value="Unassembled WGS sequence"/>
</dbReference>
<dbReference type="Gene3D" id="6.10.140.2220">
    <property type="match status" value="1"/>
</dbReference>
<reference evidence="6 7" key="1">
    <citation type="journal article" date="2020" name="ISME J.">
        <title>Uncovering the hidden diversity of litter-decomposition mechanisms in mushroom-forming fungi.</title>
        <authorList>
            <person name="Floudas D."/>
            <person name="Bentzer J."/>
            <person name="Ahren D."/>
            <person name="Johansson T."/>
            <person name="Persson P."/>
            <person name="Tunlid A."/>
        </authorList>
    </citation>
    <scope>NUCLEOTIDE SEQUENCE [LARGE SCALE GENOMIC DNA]</scope>
    <source>
        <strain evidence="6 7">CBS 175.51</strain>
    </source>
</reference>
<feature type="domain" description="MYND-type" evidence="5">
    <location>
        <begin position="1169"/>
        <end position="1207"/>
    </location>
</feature>
<evidence type="ECO:0000313" key="7">
    <source>
        <dbReference type="Proteomes" id="UP000541558"/>
    </source>
</evidence>
<evidence type="ECO:0000313" key="6">
    <source>
        <dbReference type="EMBL" id="KAF5334455.1"/>
    </source>
</evidence>
<evidence type="ECO:0000259" key="5">
    <source>
        <dbReference type="PROSITE" id="PS50865"/>
    </source>
</evidence>
<dbReference type="InterPro" id="IPR027974">
    <property type="entry name" value="DUF4470"/>
</dbReference>
<dbReference type="Pfam" id="PF01753">
    <property type="entry name" value="zf-MYND"/>
    <property type="match status" value="1"/>
</dbReference>
<accession>A0A8H5C3B9</accession>
<dbReference type="GO" id="GO:0005634">
    <property type="term" value="C:nucleus"/>
    <property type="evidence" value="ECO:0007669"/>
    <property type="project" value="TreeGrafter"/>
</dbReference>
<keyword evidence="1" id="KW-0479">Metal-binding</keyword>
<keyword evidence="3" id="KW-0862">Zinc</keyword>
<dbReference type="InterPro" id="IPR024119">
    <property type="entry name" value="TF_DEAF-1"/>
</dbReference>
<dbReference type="EMBL" id="JAACJK010000069">
    <property type="protein sequence ID" value="KAF5334455.1"/>
    <property type="molecule type" value="Genomic_DNA"/>
</dbReference>
<dbReference type="GO" id="GO:0000981">
    <property type="term" value="F:DNA-binding transcription factor activity, RNA polymerase II-specific"/>
    <property type="evidence" value="ECO:0007669"/>
    <property type="project" value="TreeGrafter"/>
</dbReference>
<dbReference type="PANTHER" id="PTHR10237">
    <property type="entry name" value="DEFORMED EPIDERMAL AUTOREGULATORY FACTOR 1 HOMOLOG SUPPRESSIN"/>
    <property type="match status" value="1"/>
</dbReference>
<keyword evidence="7" id="KW-1185">Reference proteome</keyword>
<dbReference type="AlphaFoldDB" id="A0A8H5C3B9"/>
<comment type="caution">
    <text evidence="6">The sequence shown here is derived from an EMBL/GenBank/DDBJ whole genome shotgun (WGS) entry which is preliminary data.</text>
</comment>
<dbReference type="PROSITE" id="PS01360">
    <property type="entry name" value="ZF_MYND_1"/>
    <property type="match status" value="1"/>
</dbReference>
<dbReference type="SUPFAM" id="SSF144232">
    <property type="entry name" value="HIT/MYND zinc finger-like"/>
    <property type="match status" value="1"/>
</dbReference>
<evidence type="ECO:0000256" key="3">
    <source>
        <dbReference type="ARBA" id="ARBA00022833"/>
    </source>
</evidence>
<dbReference type="GO" id="GO:0008270">
    <property type="term" value="F:zinc ion binding"/>
    <property type="evidence" value="ECO:0007669"/>
    <property type="project" value="UniProtKB-KW"/>
</dbReference>
<dbReference type="PROSITE" id="PS50865">
    <property type="entry name" value="ZF_MYND_2"/>
    <property type="match status" value="1"/>
</dbReference>
<dbReference type="OrthoDB" id="432970at2759"/>
<keyword evidence="2 4" id="KW-0863">Zinc-finger</keyword>
<evidence type="ECO:0000256" key="4">
    <source>
        <dbReference type="PROSITE-ProRule" id="PRU00134"/>
    </source>
</evidence>
<evidence type="ECO:0000256" key="2">
    <source>
        <dbReference type="ARBA" id="ARBA00022771"/>
    </source>
</evidence>
<name>A0A8H5C3B9_9AGAR</name>
<dbReference type="PANTHER" id="PTHR10237:SF14">
    <property type="entry name" value="MYND-TYPE DOMAIN-CONTAINING PROTEIN"/>
    <property type="match status" value="1"/>
</dbReference>